<reference evidence="2" key="2">
    <citation type="submission" date="2020-06" db="EMBL/GenBank/DDBJ databases">
        <title>Helianthus annuus Genome sequencing and assembly Release 2.</title>
        <authorList>
            <person name="Gouzy J."/>
            <person name="Langlade N."/>
            <person name="Munos S."/>
        </authorList>
    </citation>
    <scope>NUCLEOTIDE SEQUENCE</scope>
    <source>
        <tissue evidence="2">Leaves</tissue>
    </source>
</reference>
<keyword evidence="3" id="KW-1185">Reference proteome</keyword>
<organism evidence="2 3">
    <name type="scientific">Helianthus annuus</name>
    <name type="common">Common sunflower</name>
    <dbReference type="NCBI Taxonomy" id="4232"/>
    <lineage>
        <taxon>Eukaryota</taxon>
        <taxon>Viridiplantae</taxon>
        <taxon>Streptophyta</taxon>
        <taxon>Embryophyta</taxon>
        <taxon>Tracheophyta</taxon>
        <taxon>Spermatophyta</taxon>
        <taxon>Magnoliopsida</taxon>
        <taxon>eudicotyledons</taxon>
        <taxon>Gunneridae</taxon>
        <taxon>Pentapetalae</taxon>
        <taxon>asterids</taxon>
        <taxon>campanulids</taxon>
        <taxon>Asterales</taxon>
        <taxon>Asteraceae</taxon>
        <taxon>Asteroideae</taxon>
        <taxon>Heliantheae alliance</taxon>
        <taxon>Heliantheae</taxon>
        <taxon>Helianthus</taxon>
    </lineage>
</organism>
<feature type="region of interest" description="Disordered" evidence="1">
    <location>
        <begin position="48"/>
        <end position="71"/>
    </location>
</feature>
<name>A0A9K3P4F7_HELAN</name>
<evidence type="ECO:0000256" key="1">
    <source>
        <dbReference type="SAM" id="MobiDB-lite"/>
    </source>
</evidence>
<gene>
    <name evidence="2" type="ORF">HanXRQr2_Chr01g0021101</name>
</gene>
<sequence length="202" mass="22081">MITTKRKIVVVDLGRPGNVGDTVGLQKQGPPDGILDLDQSLGSKKAIGLQNETDSTLDRLGTSGPLRNSPGMASLKSDVQYPLLKGVGPGIKGPVKGSGFFDVSKNVFGPGPSPNVNTKNSFGTLQDEEDCFDTDLGLWEHEIEMVKKFVETSTRPKIEEYSSWSENMRKYYDGLTKINGDEAEVESETDEMVRFMKLGSKF</sequence>
<proteinExistence type="predicted"/>
<dbReference type="Proteomes" id="UP000215914">
    <property type="component" value="Unassembled WGS sequence"/>
</dbReference>
<evidence type="ECO:0000313" key="3">
    <source>
        <dbReference type="Proteomes" id="UP000215914"/>
    </source>
</evidence>
<evidence type="ECO:0000313" key="2">
    <source>
        <dbReference type="EMBL" id="KAF5821978.1"/>
    </source>
</evidence>
<dbReference type="Gramene" id="mRNA:HanXRQr2_Chr01g0021101">
    <property type="protein sequence ID" value="CDS:HanXRQr2_Chr01g0021101.1"/>
    <property type="gene ID" value="HanXRQr2_Chr01g0021101"/>
</dbReference>
<reference evidence="2" key="1">
    <citation type="journal article" date="2017" name="Nature">
        <title>The sunflower genome provides insights into oil metabolism, flowering and Asterid evolution.</title>
        <authorList>
            <person name="Badouin H."/>
            <person name="Gouzy J."/>
            <person name="Grassa C.J."/>
            <person name="Murat F."/>
            <person name="Staton S.E."/>
            <person name="Cottret L."/>
            <person name="Lelandais-Briere C."/>
            <person name="Owens G.L."/>
            <person name="Carrere S."/>
            <person name="Mayjonade B."/>
            <person name="Legrand L."/>
            <person name="Gill N."/>
            <person name="Kane N.C."/>
            <person name="Bowers J.E."/>
            <person name="Hubner S."/>
            <person name="Bellec A."/>
            <person name="Berard A."/>
            <person name="Berges H."/>
            <person name="Blanchet N."/>
            <person name="Boniface M.C."/>
            <person name="Brunel D."/>
            <person name="Catrice O."/>
            <person name="Chaidir N."/>
            <person name="Claudel C."/>
            <person name="Donnadieu C."/>
            <person name="Faraut T."/>
            <person name="Fievet G."/>
            <person name="Helmstetter N."/>
            <person name="King M."/>
            <person name="Knapp S.J."/>
            <person name="Lai Z."/>
            <person name="Le Paslier M.C."/>
            <person name="Lippi Y."/>
            <person name="Lorenzon L."/>
            <person name="Mandel J.R."/>
            <person name="Marage G."/>
            <person name="Marchand G."/>
            <person name="Marquand E."/>
            <person name="Bret-Mestries E."/>
            <person name="Morien E."/>
            <person name="Nambeesan S."/>
            <person name="Nguyen T."/>
            <person name="Pegot-Espagnet P."/>
            <person name="Pouilly N."/>
            <person name="Raftis F."/>
            <person name="Sallet E."/>
            <person name="Schiex T."/>
            <person name="Thomas J."/>
            <person name="Vandecasteele C."/>
            <person name="Vares D."/>
            <person name="Vear F."/>
            <person name="Vautrin S."/>
            <person name="Crespi M."/>
            <person name="Mangin B."/>
            <person name="Burke J.M."/>
            <person name="Salse J."/>
            <person name="Munos S."/>
            <person name="Vincourt P."/>
            <person name="Rieseberg L.H."/>
            <person name="Langlade N.B."/>
        </authorList>
    </citation>
    <scope>NUCLEOTIDE SEQUENCE</scope>
    <source>
        <tissue evidence="2">Leaves</tissue>
    </source>
</reference>
<comment type="caution">
    <text evidence="2">The sequence shown here is derived from an EMBL/GenBank/DDBJ whole genome shotgun (WGS) entry which is preliminary data.</text>
</comment>
<dbReference type="AlphaFoldDB" id="A0A9K3P4F7"/>
<accession>A0A9K3P4F7</accession>
<dbReference type="EMBL" id="MNCJ02000316">
    <property type="protein sequence ID" value="KAF5821978.1"/>
    <property type="molecule type" value="Genomic_DNA"/>
</dbReference>
<protein>
    <submittedName>
        <fullName evidence="2">Uncharacterized protein</fullName>
    </submittedName>
</protein>